<evidence type="ECO:0000313" key="1">
    <source>
        <dbReference type="EMBL" id="KIF50962.1"/>
    </source>
</evidence>
<dbReference type="EMBL" id="JPRD01000044">
    <property type="protein sequence ID" value="KIF50962.1"/>
    <property type="molecule type" value="Genomic_DNA"/>
</dbReference>
<dbReference type="Proteomes" id="UP000031586">
    <property type="component" value="Unassembled WGS sequence"/>
</dbReference>
<name>A0A0C1W3H7_9VIBR</name>
<sequence>MSDPIFQAVVESNRRLTETVEGKVGEIDQSVAAAQKTFDDFIKNADSKFQSLIKGSGKFYGSHDIMYVCPPVYVDPALESYKEGQYNGILLWRIGEGNDDKRIGSIGLQGDVILTRYGYESFQKGELRALRQYSSYYSFIESGLNVALETMTVDGIEYRVLTSNMSGGGTVILDGLLSFRGYGVSGDSGSIRDENFGRYVNTKDGSVYNHYAPIASLPYDDGL</sequence>
<comment type="caution">
    <text evidence="1">The sequence shown here is derived from an EMBL/GenBank/DDBJ whole genome shotgun (WGS) entry which is preliminary data.</text>
</comment>
<dbReference type="AlphaFoldDB" id="A0A0C1W3H7"/>
<dbReference type="PATRIC" id="fig|1229493.5.peg.3784"/>
<dbReference type="RefSeq" id="WP_020195263.1">
    <property type="nucleotide sequence ID" value="NZ_BAOH01000018.1"/>
</dbReference>
<gene>
    <name evidence="1" type="ORF">H735_21905</name>
</gene>
<organism evidence="1 2">
    <name type="scientific">Vibrio owensii CAIM 1854 = LMG 25443</name>
    <dbReference type="NCBI Taxonomy" id="1229493"/>
    <lineage>
        <taxon>Bacteria</taxon>
        <taxon>Pseudomonadati</taxon>
        <taxon>Pseudomonadota</taxon>
        <taxon>Gammaproteobacteria</taxon>
        <taxon>Vibrionales</taxon>
        <taxon>Vibrionaceae</taxon>
        <taxon>Vibrio</taxon>
    </lineage>
</organism>
<protein>
    <submittedName>
        <fullName evidence="1">Uncharacterized protein</fullName>
    </submittedName>
</protein>
<reference evidence="1 2" key="1">
    <citation type="submission" date="2014-07" db="EMBL/GenBank/DDBJ databases">
        <title>Unique and conserved regions in Vibrio harveyi and related species in comparison with the shrimp pathogen Vibrio harveyi CAIM 1792.</title>
        <authorList>
            <person name="Espinoza-Valles I."/>
            <person name="Vora G."/>
            <person name="Leekitcharoenphon P."/>
            <person name="Ussery D."/>
            <person name="Hoj L."/>
            <person name="Gomez-Gil B."/>
        </authorList>
    </citation>
    <scope>NUCLEOTIDE SEQUENCE [LARGE SCALE GENOMIC DNA]</scope>
    <source>
        <strain evidence="2">CAIM 1854 / LMG 25443</strain>
    </source>
</reference>
<accession>A0A0C1W3H7</accession>
<proteinExistence type="predicted"/>
<evidence type="ECO:0000313" key="2">
    <source>
        <dbReference type="Proteomes" id="UP000031586"/>
    </source>
</evidence>